<reference evidence="1 2" key="1">
    <citation type="submission" date="2018-07" db="EMBL/GenBank/DDBJ databases">
        <title>A high quality draft genome assembly of the barn swallow (H. rustica rustica).</title>
        <authorList>
            <person name="Formenti G."/>
            <person name="Chiara M."/>
            <person name="Poveda L."/>
            <person name="Francoijs K.-J."/>
            <person name="Bonisoli-Alquati A."/>
            <person name="Canova L."/>
            <person name="Gianfranceschi L."/>
            <person name="Horner D.S."/>
            <person name="Saino N."/>
        </authorList>
    </citation>
    <scope>NUCLEOTIDE SEQUENCE [LARGE SCALE GENOMIC DNA]</scope>
    <source>
        <strain evidence="1">Chelidonia</strain>
        <tissue evidence="1">Blood</tissue>
    </source>
</reference>
<evidence type="ECO:0000313" key="1">
    <source>
        <dbReference type="EMBL" id="RMC06382.1"/>
    </source>
</evidence>
<proteinExistence type="predicted"/>
<accession>A0A3M0JZJ9</accession>
<comment type="caution">
    <text evidence="1">The sequence shown here is derived from an EMBL/GenBank/DDBJ whole genome shotgun (WGS) entry which is preliminary data.</text>
</comment>
<dbReference type="EMBL" id="QRBI01000120">
    <property type="protein sequence ID" value="RMC06382.1"/>
    <property type="molecule type" value="Genomic_DNA"/>
</dbReference>
<dbReference type="Proteomes" id="UP000269221">
    <property type="component" value="Unassembled WGS sequence"/>
</dbReference>
<organism evidence="1 2">
    <name type="scientific">Hirundo rustica rustica</name>
    <dbReference type="NCBI Taxonomy" id="333673"/>
    <lineage>
        <taxon>Eukaryota</taxon>
        <taxon>Metazoa</taxon>
        <taxon>Chordata</taxon>
        <taxon>Craniata</taxon>
        <taxon>Vertebrata</taxon>
        <taxon>Euteleostomi</taxon>
        <taxon>Archelosauria</taxon>
        <taxon>Archosauria</taxon>
        <taxon>Dinosauria</taxon>
        <taxon>Saurischia</taxon>
        <taxon>Theropoda</taxon>
        <taxon>Coelurosauria</taxon>
        <taxon>Aves</taxon>
        <taxon>Neognathae</taxon>
        <taxon>Neoaves</taxon>
        <taxon>Telluraves</taxon>
        <taxon>Australaves</taxon>
        <taxon>Passeriformes</taxon>
        <taxon>Sylvioidea</taxon>
        <taxon>Hirundinidae</taxon>
        <taxon>Hirundo</taxon>
    </lineage>
</organism>
<protein>
    <submittedName>
        <fullName evidence="1">Uncharacterized protein</fullName>
    </submittedName>
</protein>
<gene>
    <name evidence="1" type="ORF">DUI87_15815</name>
</gene>
<dbReference type="AlphaFoldDB" id="A0A3M0JZJ9"/>
<sequence>MAQVLVLSRHKNQGYLAMPYCMRYRLGFTCFSKEELSLSCSVGQYGLRNPVMQHGKGSPIQLQNSHHLSEDLLGPVEIKPRLDFRDELVLGLNPILDCNQKGKNESQELTKLKLVECGTVNLLVQLRYTLPFCKSHRQPFQGGDCAPSLPCGSFGNLNPTTQRPLQFRGVQRSISTLRVGLSLLPTLGIATGKSTFVVALVVVVAKAVMALPAPQEVSWTPVLPSTVKILGPKSQLESCWLLTTSTEAEP</sequence>
<evidence type="ECO:0000313" key="2">
    <source>
        <dbReference type="Proteomes" id="UP000269221"/>
    </source>
</evidence>
<keyword evidence="2" id="KW-1185">Reference proteome</keyword>
<name>A0A3M0JZJ9_HIRRU</name>